<evidence type="ECO:0008006" key="4">
    <source>
        <dbReference type="Google" id="ProtNLM"/>
    </source>
</evidence>
<keyword evidence="1" id="KW-1133">Transmembrane helix</keyword>
<dbReference type="RefSeq" id="WP_139255392.1">
    <property type="nucleotide sequence ID" value="NZ_FPKW01000001.1"/>
</dbReference>
<keyword evidence="3" id="KW-1185">Reference proteome</keyword>
<proteinExistence type="predicted"/>
<reference evidence="3" key="1">
    <citation type="submission" date="2016-10" db="EMBL/GenBank/DDBJ databases">
        <authorList>
            <person name="Varghese N."/>
            <person name="Submissions S."/>
        </authorList>
    </citation>
    <scope>NUCLEOTIDE SEQUENCE [LARGE SCALE GENOMIC DNA]</scope>
    <source>
        <strain evidence="3">SUR2</strain>
    </source>
</reference>
<gene>
    <name evidence="2" type="ORF">SAMN05216324_101494</name>
</gene>
<name>A0A1K2IE81_9FLAO</name>
<dbReference type="AlphaFoldDB" id="A0A1K2IE81"/>
<evidence type="ECO:0000313" key="2">
    <source>
        <dbReference type="EMBL" id="SFZ90740.1"/>
    </source>
</evidence>
<dbReference type="GO" id="GO:0006355">
    <property type="term" value="P:regulation of DNA-templated transcription"/>
    <property type="evidence" value="ECO:0007669"/>
    <property type="project" value="InterPro"/>
</dbReference>
<dbReference type="SUPFAM" id="SSF46894">
    <property type="entry name" value="C-terminal effector domain of the bipartite response regulators"/>
    <property type="match status" value="1"/>
</dbReference>
<keyword evidence="1" id="KW-0472">Membrane</keyword>
<dbReference type="SUPFAM" id="SSF48452">
    <property type="entry name" value="TPR-like"/>
    <property type="match status" value="1"/>
</dbReference>
<sequence length="496" mass="57621">MTIQMLVSILKNKAFLLIFIFFIIICSTLHAQKSTPEIDHLIKVIDETYSKENIDKKRLLDLTSDLYYSSKEAKFIKGQTYAIFEEAKIYYFEGDFALSLKRINEGVGLAKSQKDYDMLCRLLLMYQSSLLRLDYVNKAQQILAKCEEYNELNSSKENKKINDIFIDLAQTDLMVDEQGLSGDLKSVITLKKKAYSTALELNDSNKYKKITVIYSLESLAWSVALSENTNEARQYTQELDKLLAVYPNNYSIIQNFIIKGAIENIDHNYKEAISYFSQAIALSKENKSIYNLYEVYPMISASYGESKDFENATIYSWKFKHLSDSITQIKKKTDNIDLINEINVKISEKEEPESGLGKIMSAVIASVLVLGVAAFLLWYKNFKRNPENDHEVLVQEDNLDVTKRLVNLAKEDINSFYIEFRKVYPNFYQALQKEYPELNVSDLNFCTLIKMNFEIKEISIYSNASIRSVESRRYRIIKKMNLRNQDDLYMMMSYIN</sequence>
<keyword evidence="1" id="KW-0812">Transmembrane</keyword>
<dbReference type="EMBL" id="FPKW01000001">
    <property type="protein sequence ID" value="SFZ90740.1"/>
    <property type="molecule type" value="Genomic_DNA"/>
</dbReference>
<dbReference type="STRING" id="1612149.SAMN05216324_101494"/>
<feature type="transmembrane region" description="Helical" evidence="1">
    <location>
        <begin position="359"/>
        <end position="379"/>
    </location>
</feature>
<accession>A0A1K2IE81</accession>
<dbReference type="Gene3D" id="1.25.40.10">
    <property type="entry name" value="Tetratricopeptide repeat domain"/>
    <property type="match status" value="1"/>
</dbReference>
<dbReference type="Proteomes" id="UP000182034">
    <property type="component" value="Unassembled WGS sequence"/>
</dbReference>
<evidence type="ECO:0000313" key="3">
    <source>
        <dbReference type="Proteomes" id="UP000182034"/>
    </source>
</evidence>
<dbReference type="GO" id="GO:0003677">
    <property type="term" value="F:DNA binding"/>
    <property type="evidence" value="ECO:0007669"/>
    <property type="project" value="InterPro"/>
</dbReference>
<dbReference type="InterPro" id="IPR016032">
    <property type="entry name" value="Sig_transdc_resp-reg_C-effctor"/>
</dbReference>
<dbReference type="InterPro" id="IPR011990">
    <property type="entry name" value="TPR-like_helical_dom_sf"/>
</dbReference>
<evidence type="ECO:0000256" key="1">
    <source>
        <dbReference type="SAM" id="Phobius"/>
    </source>
</evidence>
<protein>
    <recommendedName>
        <fullName evidence="4">Regulatory protein, luxR family</fullName>
    </recommendedName>
</protein>
<dbReference type="OrthoDB" id="1274361at2"/>
<organism evidence="2 3">
    <name type="scientific">Chryseobacterium limigenitum</name>
    <dbReference type="NCBI Taxonomy" id="1612149"/>
    <lineage>
        <taxon>Bacteria</taxon>
        <taxon>Pseudomonadati</taxon>
        <taxon>Bacteroidota</taxon>
        <taxon>Flavobacteriia</taxon>
        <taxon>Flavobacteriales</taxon>
        <taxon>Weeksellaceae</taxon>
        <taxon>Chryseobacterium group</taxon>
        <taxon>Chryseobacterium</taxon>
    </lineage>
</organism>